<comment type="caution">
    <text evidence="11">The sequence shown here is derived from an EMBL/GenBank/DDBJ whole genome shotgun (WGS) entry which is preliminary data.</text>
</comment>
<comment type="similarity">
    <text evidence="2 9">Belongs to the ABC-2 integral membrane protein family.</text>
</comment>
<evidence type="ECO:0000256" key="3">
    <source>
        <dbReference type="ARBA" id="ARBA00022448"/>
    </source>
</evidence>
<evidence type="ECO:0000313" key="11">
    <source>
        <dbReference type="EMBL" id="TXL56604.1"/>
    </source>
</evidence>
<dbReference type="InterPro" id="IPR047817">
    <property type="entry name" value="ABC2_TM_bact-type"/>
</dbReference>
<evidence type="ECO:0000256" key="1">
    <source>
        <dbReference type="ARBA" id="ARBA00004651"/>
    </source>
</evidence>
<dbReference type="GO" id="GO:0140359">
    <property type="term" value="F:ABC-type transporter activity"/>
    <property type="evidence" value="ECO:0007669"/>
    <property type="project" value="InterPro"/>
</dbReference>
<keyword evidence="5 9" id="KW-0812">Transmembrane</keyword>
<evidence type="ECO:0000313" key="12">
    <source>
        <dbReference type="Proteomes" id="UP000321571"/>
    </source>
</evidence>
<comment type="caution">
    <text evidence="9">Lacks conserved residue(s) required for the propagation of feature annotation.</text>
</comment>
<dbReference type="Pfam" id="PF01061">
    <property type="entry name" value="ABC2_membrane"/>
    <property type="match status" value="1"/>
</dbReference>
<dbReference type="OrthoDB" id="9776218at2"/>
<dbReference type="PROSITE" id="PS51012">
    <property type="entry name" value="ABC_TM2"/>
    <property type="match status" value="1"/>
</dbReference>
<dbReference type="PANTHER" id="PTHR30294">
    <property type="entry name" value="MEMBRANE COMPONENT OF ABC TRANSPORTER YHHJ-RELATED"/>
    <property type="match status" value="1"/>
</dbReference>
<protein>
    <recommendedName>
        <fullName evidence="9">Transport permease protein</fullName>
    </recommendedName>
</protein>
<dbReference type="GO" id="GO:0046677">
    <property type="term" value="P:response to antibiotic"/>
    <property type="evidence" value="ECO:0007669"/>
    <property type="project" value="UniProtKB-KW"/>
</dbReference>
<comment type="subcellular location">
    <subcellularLocation>
        <location evidence="1 9">Cell membrane</location>
        <topology evidence="1 9">Multi-pass membrane protein</topology>
    </subcellularLocation>
</comment>
<dbReference type="AlphaFoldDB" id="A0A5C8NCD4"/>
<proteinExistence type="inferred from homology"/>
<feature type="transmembrane region" description="Helical" evidence="9">
    <location>
        <begin position="93"/>
        <end position="120"/>
    </location>
</feature>
<dbReference type="GO" id="GO:0043190">
    <property type="term" value="C:ATP-binding cassette (ABC) transporter complex"/>
    <property type="evidence" value="ECO:0007669"/>
    <property type="project" value="InterPro"/>
</dbReference>
<keyword evidence="4 9" id="KW-1003">Cell membrane</keyword>
<evidence type="ECO:0000256" key="6">
    <source>
        <dbReference type="ARBA" id="ARBA00022989"/>
    </source>
</evidence>
<dbReference type="InterPro" id="IPR051449">
    <property type="entry name" value="ABC-2_transporter_component"/>
</dbReference>
<keyword evidence="8" id="KW-0046">Antibiotic resistance</keyword>
<gene>
    <name evidence="11" type="ORF">FHP06_15210</name>
</gene>
<keyword evidence="6 9" id="KW-1133">Transmembrane helix</keyword>
<reference evidence="11 12" key="1">
    <citation type="submission" date="2019-06" db="EMBL/GenBank/DDBJ databases">
        <title>Aeromicrobium sp. nov., isolated from a maize field.</title>
        <authorList>
            <person name="Lin S.-Y."/>
            <person name="Tsai C.-F."/>
            <person name="Young C.-C."/>
        </authorList>
    </citation>
    <scope>NUCLEOTIDE SEQUENCE [LARGE SCALE GENOMIC DNA]</scope>
    <source>
        <strain evidence="11 12">CC-CFT486</strain>
    </source>
</reference>
<organism evidence="11 12">
    <name type="scientific">Aeromicrobium terrae</name>
    <dbReference type="NCBI Taxonomy" id="2498846"/>
    <lineage>
        <taxon>Bacteria</taxon>
        <taxon>Bacillati</taxon>
        <taxon>Actinomycetota</taxon>
        <taxon>Actinomycetes</taxon>
        <taxon>Propionibacteriales</taxon>
        <taxon>Nocardioidaceae</taxon>
        <taxon>Aeromicrobium</taxon>
    </lineage>
</organism>
<dbReference type="PIRSF" id="PIRSF006648">
    <property type="entry name" value="DrrB"/>
    <property type="match status" value="1"/>
</dbReference>
<evidence type="ECO:0000256" key="9">
    <source>
        <dbReference type="RuleBase" id="RU361157"/>
    </source>
</evidence>
<feature type="transmembrane region" description="Helical" evidence="9">
    <location>
        <begin position="126"/>
        <end position="147"/>
    </location>
</feature>
<evidence type="ECO:0000256" key="8">
    <source>
        <dbReference type="ARBA" id="ARBA00023251"/>
    </source>
</evidence>
<sequence length="242" mass="26383">MTRTLATARRVLQQLSHDRRSVALIVLMPSVLLLVFRYVYDSAPVVFDRVGPQMLGLFPLIIMFLITSVTMVRERTSGTLERLLTTPLQRGEFIGGYALAFGVAALVQSLVSSAVAIWWLGLDVEIPWAIVLFAILDAVLGTALGLLMSAFAATEFQAVQFMPLVVVPQILLCGLLQPRDMMPRVLEVISDVLPLSYATDAFSELATADGFNATMTRDLGLLLGFVVASIALASLTLRRRTA</sequence>
<keyword evidence="7 9" id="KW-0472">Membrane</keyword>
<keyword evidence="3 9" id="KW-0813">Transport</keyword>
<evidence type="ECO:0000256" key="4">
    <source>
        <dbReference type="ARBA" id="ARBA00022475"/>
    </source>
</evidence>
<dbReference type="PANTHER" id="PTHR30294:SF38">
    <property type="entry name" value="TRANSPORT PERMEASE PROTEIN"/>
    <property type="match status" value="1"/>
</dbReference>
<name>A0A5C8NCD4_9ACTN</name>
<dbReference type="EMBL" id="VDUX01000009">
    <property type="protein sequence ID" value="TXL56604.1"/>
    <property type="molecule type" value="Genomic_DNA"/>
</dbReference>
<evidence type="ECO:0000256" key="2">
    <source>
        <dbReference type="ARBA" id="ARBA00007783"/>
    </source>
</evidence>
<dbReference type="RefSeq" id="WP_147687666.1">
    <property type="nucleotide sequence ID" value="NZ_VDUX01000009.1"/>
</dbReference>
<feature type="transmembrane region" description="Helical" evidence="9">
    <location>
        <begin position="21"/>
        <end position="40"/>
    </location>
</feature>
<evidence type="ECO:0000259" key="10">
    <source>
        <dbReference type="PROSITE" id="PS51012"/>
    </source>
</evidence>
<keyword evidence="12" id="KW-1185">Reference proteome</keyword>
<feature type="domain" description="ABC transmembrane type-2" evidence="10">
    <location>
        <begin position="16"/>
        <end position="240"/>
    </location>
</feature>
<dbReference type="Proteomes" id="UP000321571">
    <property type="component" value="Unassembled WGS sequence"/>
</dbReference>
<dbReference type="InterPro" id="IPR000412">
    <property type="entry name" value="ABC_2_transport"/>
</dbReference>
<accession>A0A5C8NCD4</accession>
<feature type="transmembrane region" description="Helical" evidence="9">
    <location>
        <begin position="52"/>
        <end position="72"/>
    </location>
</feature>
<evidence type="ECO:0000256" key="5">
    <source>
        <dbReference type="ARBA" id="ARBA00022692"/>
    </source>
</evidence>
<dbReference type="InterPro" id="IPR013525">
    <property type="entry name" value="ABC2_TM"/>
</dbReference>
<feature type="transmembrane region" description="Helical" evidence="9">
    <location>
        <begin position="219"/>
        <end position="237"/>
    </location>
</feature>
<evidence type="ECO:0000256" key="7">
    <source>
        <dbReference type="ARBA" id="ARBA00023136"/>
    </source>
</evidence>